<dbReference type="PANTHER" id="PTHR10582:SF2">
    <property type="entry name" value="INACTIVE"/>
    <property type="match status" value="1"/>
</dbReference>
<comment type="subcellular location">
    <subcellularLocation>
        <location evidence="1">Membrane</location>
        <topology evidence="1">Multi-pass membrane protein</topology>
    </subcellularLocation>
</comment>
<feature type="transmembrane region" description="Helical" evidence="7">
    <location>
        <begin position="909"/>
        <end position="928"/>
    </location>
</feature>
<dbReference type="PROSITE" id="PS50294">
    <property type="entry name" value="WD_REPEATS_REGION"/>
    <property type="match status" value="1"/>
</dbReference>
<evidence type="ECO:0000256" key="2">
    <source>
        <dbReference type="ARBA" id="ARBA00022692"/>
    </source>
</evidence>
<proteinExistence type="predicted"/>
<evidence type="ECO:0000313" key="9">
    <source>
        <dbReference type="EMBL" id="CAG9331397.1"/>
    </source>
</evidence>
<dbReference type="InterPro" id="IPR001680">
    <property type="entry name" value="WD40_rpt"/>
</dbReference>
<feature type="transmembrane region" description="Helical" evidence="7">
    <location>
        <begin position="1033"/>
        <end position="1054"/>
    </location>
</feature>
<evidence type="ECO:0000256" key="3">
    <source>
        <dbReference type="ARBA" id="ARBA00022737"/>
    </source>
</evidence>
<dbReference type="Gene3D" id="2.130.10.10">
    <property type="entry name" value="YVTN repeat-like/Quinoprotein amine dehydrogenase"/>
    <property type="match status" value="3"/>
</dbReference>
<dbReference type="Pfam" id="PF00520">
    <property type="entry name" value="Ion_trans"/>
    <property type="match status" value="1"/>
</dbReference>
<keyword evidence="3" id="KW-0677">Repeat</keyword>
<feature type="transmembrane region" description="Helical" evidence="7">
    <location>
        <begin position="878"/>
        <end position="897"/>
    </location>
</feature>
<dbReference type="SUPFAM" id="SSF50978">
    <property type="entry name" value="WD40 repeat-like"/>
    <property type="match status" value="1"/>
</dbReference>
<evidence type="ECO:0000256" key="5">
    <source>
        <dbReference type="ARBA" id="ARBA00023136"/>
    </source>
</evidence>
<dbReference type="SUPFAM" id="SSF81324">
    <property type="entry name" value="Voltage-gated potassium channels"/>
    <property type="match status" value="1"/>
</dbReference>
<protein>
    <recommendedName>
        <fullName evidence="8">Ion transport domain-containing protein</fullName>
    </recommendedName>
</protein>
<keyword evidence="4 7" id="KW-1133">Transmembrane helix</keyword>
<keyword evidence="5 7" id="KW-0472">Membrane</keyword>
<evidence type="ECO:0000256" key="1">
    <source>
        <dbReference type="ARBA" id="ARBA00004141"/>
    </source>
</evidence>
<dbReference type="GO" id="GO:0098703">
    <property type="term" value="P:calcium ion import across plasma membrane"/>
    <property type="evidence" value="ECO:0007669"/>
    <property type="project" value="TreeGrafter"/>
</dbReference>
<keyword evidence="6" id="KW-0853">WD repeat</keyword>
<dbReference type="GO" id="GO:0005886">
    <property type="term" value="C:plasma membrane"/>
    <property type="evidence" value="ECO:0007669"/>
    <property type="project" value="TreeGrafter"/>
</dbReference>
<dbReference type="Pfam" id="PF00400">
    <property type="entry name" value="WD40"/>
    <property type="match status" value="1"/>
</dbReference>
<dbReference type="GO" id="GO:0005216">
    <property type="term" value="F:monoatomic ion channel activity"/>
    <property type="evidence" value="ECO:0007669"/>
    <property type="project" value="InterPro"/>
</dbReference>
<dbReference type="EMBL" id="CAJZBQ010000053">
    <property type="protein sequence ID" value="CAG9331397.1"/>
    <property type="molecule type" value="Genomic_DNA"/>
</dbReference>
<evidence type="ECO:0000259" key="8">
    <source>
        <dbReference type="Pfam" id="PF00520"/>
    </source>
</evidence>
<organism evidence="9 10">
    <name type="scientific">Blepharisma stoltei</name>
    <dbReference type="NCBI Taxonomy" id="1481888"/>
    <lineage>
        <taxon>Eukaryota</taxon>
        <taxon>Sar</taxon>
        <taxon>Alveolata</taxon>
        <taxon>Ciliophora</taxon>
        <taxon>Postciliodesmatophora</taxon>
        <taxon>Heterotrichea</taxon>
        <taxon>Heterotrichida</taxon>
        <taxon>Blepharismidae</taxon>
        <taxon>Blepharisma</taxon>
    </lineage>
</organism>
<keyword evidence="10" id="KW-1185">Reference proteome</keyword>
<name>A0AAU9JYG8_9CILI</name>
<evidence type="ECO:0000256" key="7">
    <source>
        <dbReference type="SAM" id="Phobius"/>
    </source>
</evidence>
<sequence length="1189" mass="134673">MDKVLSKSIFGTAEADIRIFNEQMNEIKAFTEDRRRQLIAEVPKPIGDIAISSDNKVLFAISAEKTVYIYDLQTNALLQQLDPDGGVKCISENNGYLVTGGTNGLSIFSKDDNYTFVATLNDEADARAVSVSPCGTWMASVHRSGYLCKWNIQWKNLEKKVIAHKTSGIAVAIFPDGLSLATAGRDRRLKVWNQNLEEIDECLIKGPHRCLEITPDNFIISAGDSGMAVIWKYLKTKDYMVGKVSNKLKPIKLATVTNDSKYLFIYDTAIRVFSLDTKEEVLKFSMKNEVVVSMCISKKNTHFILATTSGKLLSYNLHEDYKITQIHESQRIATNISVSPDRKQIAATFDDRNLLIINLETKDNEYQTYDKAVYSANFSSDCSLLICAQQDSTLRIKTLDKSRADLVLTTHGEIKCITCAADLFLTASGNRVVSLWSMGNNTCVKTMHIGCDSINGAVFSADAEYIVINADNDLQIWKVNDLSDIPLKLIMKPHDEIISIVVKNTASQFISIGSDNLIKIWNFCDFTCEAIIGFPSNVTPSDIKSPSIVSKDDKYLYTCSDNGIQIWSLIDLVYLGTLSLPGLSTFTITADNASFIAVSENCEIFEVINPSHESADPTLLGPLTYSITFWEILSTIFSSSKLEIVYPEIMNQCIIMPQCINLLHVFTYKNDLDQLAVAMKNQCSFIRTSTGSSPMTLALDTKNKDCISQITRDVVLLEDPNAITRLETDILRMNRFSTELLPYFYQNAFVEPNQKLLKFAIPLVVPTSSKTSVNPELNLLDFVTPESRAEMRSGDDQLLNFRTSKFRINFTLGSKESCDFLMSIINCTESDILKTPLIKEILFYKWSKVQSLLFIQVALYLLFMIALSLYTTSLQDDIRALHGLLVLSVIFLVYEILQMIALTKDYFTDLWNILDLLRIFGIFSYYLVLSLGYESDNKHVFLGLITFVTWIRAIAYFRVFKDTRYLIRMIQEIIHDMIPFLIVLMYSILTFALVFCVLSELSGNAKTFGDSWRDSYLMNYGEFDTDNYHFFEWVVFVIAVMLDPLIMMNMLIALMGDTYARVQESAHVADMREMALFILELESVLVWRRDKGRKEYFQLCTVNEVDGDEEETDLQAFWEEKLEELTKKVAMIGNEISIIEQRSVETNKEVHSGARDVADKLRVKTEEISVKMTKAQQELLETLAKIADS</sequence>
<dbReference type="InterPro" id="IPR005821">
    <property type="entry name" value="Ion_trans_dom"/>
</dbReference>
<keyword evidence="2 7" id="KW-0812">Transmembrane</keyword>
<dbReference type="InterPro" id="IPR011047">
    <property type="entry name" value="Quinoprotein_ADH-like_sf"/>
</dbReference>
<dbReference type="SMART" id="SM00320">
    <property type="entry name" value="WD40"/>
    <property type="match status" value="12"/>
</dbReference>
<dbReference type="InterPro" id="IPR015943">
    <property type="entry name" value="WD40/YVTN_repeat-like_dom_sf"/>
</dbReference>
<dbReference type="PANTHER" id="PTHR10582">
    <property type="entry name" value="TRANSIENT RECEPTOR POTENTIAL ION CHANNEL PROTEIN"/>
    <property type="match status" value="1"/>
</dbReference>
<feature type="repeat" description="WD" evidence="6">
    <location>
        <begin position="161"/>
        <end position="193"/>
    </location>
</feature>
<feature type="transmembrane region" description="Helical" evidence="7">
    <location>
        <begin position="980"/>
        <end position="1001"/>
    </location>
</feature>
<dbReference type="Proteomes" id="UP001162131">
    <property type="component" value="Unassembled WGS sequence"/>
</dbReference>
<dbReference type="InterPro" id="IPR036322">
    <property type="entry name" value="WD40_repeat_dom_sf"/>
</dbReference>
<evidence type="ECO:0000313" key="10">
    <source>
        <dbReference type="Proteomes" id="UP001162131"/>
    </source>
</evidence>
<feature type="transmembrane region" description="Helical" evidence="7">
    <location>
        <begin position="940"/>
        <end position="959"/>
    </location>
</feature>
<reference evidence="9" key="1">
    <citation type="submission" date="2021-09" db="EMBL/GenBank/DDBJ databases">
        <authorList>
            <consortium name="AG Swart"/>
            <person name="Singh M."/>
            <person name="Singh A."/>
            <person name="Seah K."/>
            <person name="Emmerich C."/>
        </authorList>
    </citation>
    <scope>NUCLEOTIDE SEQUENCE</scope>
    <source>
        <strain evidence="9">ATCC30299</strain>
    </source>
</reference>
<gene>
    <name evidence="9" type="ORF">BSTOLATCC_MIC53468</name>
</gene>
<evidence type="ECO:0000256" key="6">
    <source>
        <dbReference type="PROSITE-ProRule" id="PRU00221"/>
    </source>
</evidence>
<feature type="transmembrane region" description="Helical" evidence="7">
    <location>
        <begin position="852"/>
        <end position="872"/>
    </location>
</feature>
<evidence type="ECO:0000256" key="4">
    <source>
        <dbReference type="ARBA" id="ARBA00022989"/>
    </source>
</evidence>
<accession>A0AAU9JYG8</accession>
<dbReference type="SUPFAM" id="SSF50998">
    <property type="entry name" value="Quinoprotein alcohol dehydrogenase-like"/>
    <property type="match status" value="1"/>
</dbReference>
<dbReference type="AlphaFoldDB" id="A0AAU9JYG8"/>
<feature type="domain" description="Ion transport" evidence="8">
    <location>
        <begin position="857"/>
        <end position="1066"/>
    </location>
</feature>
<dbReference type="PROSITE" id="PS50082">
    <property type="entry name" value="WD_REPEATS_2"/>
    <property type="match status" value="1"/>
</dbReference>
<comment type="caution">
    <text evidence="9">The sequence shown here is derived from an EMBL/GenBank/DDBJ whole genome shotgun (WGS) entry which is preliminary data.</text>
</comment>
<dbReference type="InterPro" id="IPR024862">
    <property type="entry name" value="TRPV"/>
</dbReference>